<evidence type="ECO:0000259" key="1">
    <source>
        <dbReference type="Pfam" id="PF00391"/>
    </source>
</evidence>
<dbReference type="EMBL" id="BMFW01000036">
    <property type="protein sequence ID" value="GGI01615.1"/>
    <property type="molecule type" value="Genomic_DNA"/>
</dbReference>
<dbReference type="Proteomes" id="UP000643279">
    <property type="component" value="Unassembled WGS sequence"/>
</dbReference>
<accession>A0ABQ2B0W3</accession>
<dbReference type="Pfam" id="PF00391">
    <property type="entry name" value="PEP-utilizers"/>
    <property type="match status" value="1"/>
</dbReference>
<dbReference type="InterPro" id="IPR008279">
    <property type="entry name" value="PEP-util_enz_mobile_dom"/>
</dbReference>
<keyword evidence="4" id="KW-1185">Reference proteome</keyword>
<proteinExistence type="predicted"/>
<dbReference type="InterPro" id="IPR051549">
    <property type="entry name" value="PEP_Utilizing_Enz"/>
</dbReference>
<keyword evidence="3" id="KW-0670">Pyruvate</keyword>
<dbReference type="Gene3D" id="3.50.30.10">
    <property type="entry name" value="Phosphohistidine domain"/>
    <property type="match status" value="1"/>
</dbReference>
<dbReference type="RefSeq" id="WP_188573408.1">
    <property type="nucleotide sequence ID" value="NZ_BMFW01000036.1"/>
</dbReference>
<comment type="caution">
    <text evidence="3">The sequence shown here is derived from an EMBL/GenBank/DDBJ whole genome shotgun (WGS) entry which is preliminary data.</text>
</comment>
<dbReference type="Gene3D" id="3.30.470.20">
    <property type="entry name" value="ATP-grasp fold, B domain"/>
    <property type="match status" value="1"/>
</dbReference>
<evidence type="ECO:0000259" key="2">
    <source>
        <dbReference type="Pfam" id="PF01326"/>
    </source>
</evidence>
<dbReference type="PANTHER" id="PTHR43615">
    <property type="entry name" value="PHOSPHOENOLPYRUVATE SYNTHASE-RELATED"/>
    <property type="match status" value="1"/>
</dbReference>
<evidence type="ECO:0000313" key="3">
    <source>
        <dbReference type="EMBL" id="GGI01615.1"/>
    </source>
</evidence>
<dbReference type="Gene3D" id="3.30.1490.20">
    <property type="entry name" value="ATP-grasp fold, A domain"/>
    <property type="match status" value="1"/>
</dbReference>
<dbReference type="InterPro" id="IPR013815">
    <property type="entry name" value="ATP_grasp_subdomain_1"/>
</dbReference>
<dbReference type="InterPro" id="IPR036637">
    <property type="entry name" value="Phosphohistidine_dom_sf"/>
</dbReference>
<feature type="domain" description="PEP-utilising enzyme mobile" evidence="1">
    <location>
        <begin position="802"/>
        <end position="872"/>
    </location>
</feature>
<evidence type="ECO:0000313" key="4">
    <source>
        <dbReference type="Proteomes" id="UP000643279"/>
    </source>
</evidence>
<dbReference type="SUPFAM" id="SSF56059">
    <property type="entry name" value="Glutathione synthetase ATP-binding domain-like"/>
    <property type="match status" value="1"/>
</dbReference>
<dbReference type="SUPFAM" id="SSF52009">
    <property type="entry name" value="Phosphohistidine domain"/>
    <property type="match status" value="1"/>
</dbReference>
<name>A0ABQ2B0W3_9MICC</name>
<reference evidence="4" key="1">
    <citation type="journal article" date="2019" name="Int. J. Syst. Evol. Microbiol.">
        <title>The Global Catalogue of Microorganisms (GCM) 10K type strain sequencing project: providing services to taxonomists for standard genome sequencing and annotation.</title>
        <authorList>
            <consortium name="The Broad Institute Genomics Platform"/>
            <consortium name="The Broad Institute Genome Sequencing Center for Infectious Disease"/>
            <person name="Wu L."/>
            <person name="Ma J."/>
        </authorList>
    </citation>
    <scope>NUCLEOTIDE SEQUENCE [LARGE SCALE GENOMIC DNA]</scope>
    <source>
        <strain evidence="4">CGMCC 1.12778</strain>
    </source>
</reference>
<dbReference type="InterPro" id="IPR002192">
    <property type="entry name" value="PPDK_AMP/ATP-bd"/>
</dbReference>
<sequence>MTYVKDLGEVGRGDVAEAGGKAVGLGGLIHAGLPVPPGFVLTTAAYAEFVARNNLAEAVQELAALPPEASPQDYEHASALIRTLFSKGAMPASIEAELETGYKSLGNGNTAVSVRSSATAEDLASASFAGQQESYLNIRGLDALATAVINCWASLWTARAMAYRAREGVRPDQVRLAVVIQLMVEAQAAGVMFTANPANGRRDQTVISAAWGLGEAVVSGAVTTDDLVVDAATGKVLSRQTADKEVMTVTTKNGTAEEKVAEARRRAPVLDDRAASELAAYGKRIADHAGAPQDIEWARADGRFFLLQSRPITALPQPAADVPEKWTVPYPNGLYFRASIVEQMPDPLSPLFADLIDGSVSRSISALMNDVLGRRSLREGDVRFPTVNGYAYYYYRTWPMLRMTARTVPAMGALFRGKAHMGVAGWREYSHPRYERLVKDWSVKPPAELPGAQLLAGVQTLLDAGTVYYTAVQSIIPMADMSELSFRGFYKTIRREGDPPAQDFLLGFDSEPIRAEKSLYDLAGWARSDPSLSAALLERPTAVLAECQRTGSPPDGVDGVLWQEWRFTFQEHLALYGHAVYNLDFASPVPADDPSAQLETVKFYLRGQGTDPHERQRLLTERREELTREMAGRLGPRRRALFLRLLKWAQETAPVREDALADVGLAWPLLRRMLRELGRRLVSSGVIASPDDVFWLRFQELKSAVEFGLTEAGAGVSLAGASRPVRAAAVEERQMLWRGQAKADAPQMLPERAWMEKAFGSMMPAGPQHQPGNVIKGAGASSGRVTAPARVLRGPEDFGRMQPGEVLVARMTTPAWTPLFAMASAVVTDVGGPLSHSSIVAREYGIPAVLGTGVATQRLTGGQRVSVDGDAGTVTIIGGSRHMTLGA</sequence>
<organism evidence="3 4">
    <name type="scientific">Arthrobacter liuii</name>
    <dbReference type="NCBI Taxonomy" id="1476996"/>
    <lineage>
        <taxon>Bacteria</taxon>
        <taxon>Bacillati</taxon>
        <taxon>Actinomycetota</taxon>
        <taxon>Actinomycetes</taxon>
        <taxon>Micrococcales</taxon>
        <taxon>Micrococcaceae</taxon>
        <taxon>Arthrobacter</taxon>
    </lineage>
</organism>
<gene>
    <name evidence="3" type="ORF">GCM10007170_41460</name>
</gene>
<feature type="domain" description="Pyruvate phosphate dikinase AMP/ATP-binding" evidence="2">
    <location>
        <begin position="17"/>
        <end position="320"/>
    </location>
</feature>
<dbReference type="Pfam" id="PF01326">
    <property type="entry name" value="PPDK_N"/>
    <property type="match status" value="1"/>
</dbReference>
<protein>
    <submittedName>
        <fullName evidence="3">Pyruvate, phosphate dikinase</fullName>
    </submittedName>
</protein>
<dbReference type="PANTHER" id="PTHR43615:SF1">
    <property type="entry name" value="PPDK_N DOMAIN-CONTAINING PROTEIN"/>
    <property type="match status" value="1"/>
</dbReference>